<dbReference type="AlphaFoldDB" id="A0A6P7ZAJ6"/>
<keyword evidence="5 14" id="KW-0227">DNA damage</keyword>
<comment type="similarity">
    <text evidence="14">Belongs to the RNF168 family.</text>
</comment>
<gene>
    <name evidence="14 19" type="primary">RNF168</name>
</gene>
<keyword evidence="4 14" id="KW-0479">Metal-binding</keyword>
<keyword evidence="11 14" id="KW-0539">Nucleus</keyword>
<keyword evidence="15" id="KW-0175">Coiled coil</keyword>
<dbReference type="PANTHER" id="PTHR23328:SF1">
    <property type="entry name" value="E3 UBIQUITIN-PROTEIN LIGASE RNF168"/>
    <property type="match status" value="1"/>
</dbReference>
<comment type="subcellular location">
    <subcellularLocation>
        <location evidence="14">Nucleus</location>
    </subcellularLocation>
    <text evidence="14">Localizes to double-strand breaks (DSBs) sites of DNA damage.</text>
</comment>
<keyword evidence="10 14" id="KW-0234">DNA repair</keyword>
<evidence type="ECO:0000256" key="1">
    <source>
        <dbReference type="ARBA" id="ARBA00000900"/>
    </source>
</evidence>
<dbReference type="OrthoDB" id="426657at2759"/>
<feature type="region of interest" description="Disordered" evidence="16">
    <location>
        <begin position="561"/>
        <end position="589"/>
    </location>
</feature>
<comment type="catalytic activity">
    <reaction evidence="1 14">
        <text>S-ubiquitinyl-[E2 ubiquitin-conjugating enzyme]-L-cysteine + [acceptor protein]-L-lysine = [E2 ubiquitin-conjugating enzyme]-L-cysteine + N(6)-ubiquitinyl-[acceptor protein]-L-lysine.</text>
        <dbReference type="EC" id="2.3.2.27"/>
    </reaction>
</comment>
<dbReference type="HAMAP" id="MF_03066">
    <property type="entry name" value="RNF168"/>
    <property type="match status" value="1"/>
</dbReference>
<evidence type="ECO:0000256" key="8">
    <source>
        <dbReference type="ARBA" id="ARBA00022833"/>
    </source>
</evidence>
<dbReference type="Gene3D" id="3.30.40.10">
    <property type="entry name" value="Zinc/RING finger domain, C3HC4 (zinc finger)"/>
    <property type="match status" value="1"/>
</dbReference>
<evidence type="ECO:0000256" key="7">
    <source>
        <dbReference type="ARBA" id="ARBA00022786"/>
    </source>
</evidence>
<dbReference type="GO" id="GO:0061630">
    <property type="term" value="F:ubiquitin protein ligase activity"/>
    <property type="evidence" value="ECO:0007669"/>
    <property type="project" value="UniProtKB-EC"/>
</dbReference>
<organism evidence="18 19">
    <name type="scientific">Microcaecilia unicolor</name>
    <dbReference type="NCBI Taxonomy" id="1415580"/>
    <lineage>
        <taxon>Eukaryota</taxon>
        <taxon>Metazoa</taxon>
        <taxon>Chordata</taxon>
        <taxon>Craniata</taxon>
        <taxon>Vertebrata</taxon>
        <taxon>Euteleostomi</taxon>
        <taxon>Amphibia</taxon>
        <taxon>Gymnophiona</taxon>
        <taxon>Siphonopidae</taxon>
        <taxon>Microcaecilia</taxon>
    </lineage>
</organism>
<dbReference type="PROSITE" id="PS50089">
    <property type="entry name" value="ZF_RING_2"/>
    <property type="match status" value="1"/>
</dbReference>
<evidence type="ECO:0000256" key="2">
    <source>
        <dbReference type="ARBA" id="ARBA00012483"/>
    </source>
</evidence>
<dbReference type="PANTHER" id="PTHR23328">
    <property type="entry name" value="RING-TYPE DOMAIN-CONTAINING PROTEIN"/>
    <property type="match status" value="1"/>
</dbReference>
<dbReference type="GO" id="GO:0045739">
    <property type="term" value="P:positive regulation of DNA repair"/>
    <property type="evidence" value="ECO:0007669"/>
    <property type="project" value="UniProtKB-UniRule"/>
</dbReference>
<feature type="coiled-coil region" evidence="15">
    <location>
        <begin position="124"/>
        <end position="187"/>
    </location>
</feature>
<feature type="region of interest" description="Disordered" evidence="16">
    <location>
        <begin position="211"/>
        <end position="233"/>
    </location>
</feature>
<comment type="domain">
    <text evidence="14">The MIU motif (motif interacting with ubiquitin) mediates the interaction with both 'Lys-48'- and 'Lys-63'-linked ubiquitin chains. The UMI motif mediates interaction with ubiquitin with a preference for 'Lys-63'-linked ubiquitin. The specificity for different types of ubiquitin is mediated by juxtaposition of ubiquitin-binding motifs (MIU and UMI motifs) with LR motifs (LRMs).</text>
</comment>
<dbReference type="GO" id="GO:0042393">
    <property type="term" value="F:histone binding"/>
    <property type="evidence" value="ECO:0007669"/>
    <property type="project" value="UniProtKB-UniRule"/>
</dbReference>
<evidence type="ECO:0000256" key="11">
    <source>
        <dbReference type="ARBA" id="ARBA00023242"/>
    </source>
</evidence>
<dbReference type="UniPathway" id="UPA00143"/>
<dbReference type="SMART" id="SM00184">
    <property type="entry name" value="RING"/>
    <property type="match status" value="1"/>
</dbReference>
<dbReference type="GO" id="GO:0006325">
    <property type="term" value="P:chromatin organization"/>
    <property type="evidence" value="ECO:0007669"/>
    <property type="project" value="UniProtKB-KW"/>
</dbReference>
<dbReference type="GO" id="GO:0043130">
    <property type="term" value="F:ubiquitin binding"/>
    <property type="evidence" value="ECO:0007669"/>
    <property type="project" value="UniProtKB-UniRule"/>
</dbReference>
<dbReference type="CDD" id="cd22265">
    <property type="entry name" value="UDM1_RNF168"/>
    <property type="match status" value="1"/>
</dbReference>
<dbReference type="CDD" id="cd21952">
    <property type="entry name" value="MIU2_RNF168"/>
    <property type="match status" value="1"/>
</dbReference>
<evidence type="ECO:0000256" key="16">
    <source>
        <dbReference type="SAM" id="MobiDB-lite"/>
    </source>
</evidence>
<keyword evidence="18" id="KW-1185">Reference proteome</keyword>
<protein>
    <recommendedName>
        <fullName evidence="2">RING-type E3 ubiquitin transferase</fullName>
        <ecNumber evidence="2">2.3.2.27</ecNumber>
    </recommendedName>
    <alternativeName>
        <fullName evidence="12 13">RING-type E3 ubiquitin transferase RNF168</fullName>
    </alternativeName>
</protein>
<dbReference type="GO" id="GO:0035861">
    <property type="term" value="C:site of double-strand break"/>
    <property type="evidence" value="ECO:0007669"/>
    <property type="project" value="TreeGrafter"/>
</dbReference>
<keyword evidence="8 14" id="KW-0862">Zinc</keyword>
<dbReference type="GO" id="GO:0006302">
    <property type="term" value="P:double-strand break repair"/>
    <property type="evidence" value="ECO:0007669"/>
    <property type="project" value="UniProtKB-UniRule"/>
</dbReference>
<accession>A0A6P7ZAJ6</accession>
<evidence type="ECO:0000256" key="4">
    <source>
        <dbReference type="ARBA" id="ARBA00022723"/>
    </source>
</evidence>
<feature type="region of interest" description="Disordered" evidence="16">
    <location>
        <begin position="407"/>
        <end position="429"/>
    </location>
</feature>
<evidence type="ECO:0000256" key="14">
    <source>
        <dbReference type="HAMAP-Rule" id="MF_03066"/>
    </source>
</evidence>
<keyword evidence="6 14" id="KW-0863">Zinc-finger</keyword>
<evidence type="ECO:0000256" key="3">
    <source>
        <dbReference type="ARBA" id="ARBA00022679"/>
    </source>
</evidence>
<dbReference type="EC" id="2.3.2.27" evidence="2"/>
<evidence type="ECO:0000256" key="9">
    <source>
        <dbReference type="ARBA" id="ARBA00022853"/>
    </source>
</evidence>
<dbReference type="InParanoid" id="A0A6P7ZAJ6"/>
<keyword evidence="9 14" id="KW-0156">Chromatin regulator</keyword>
<dbReference type="GO" id="GO:0008270">
    <property type="term" value="F:zinc ion binding"/>
    <property type="evidence" value="ECO:0007669"/>
    <property type="project" value="UniProtKB-KW"/>
</dbReference>
<dbReference type="GO" id="GO:0005634">
    <property type="term" value="C:nucleus"/>
    <property type="evidence" value="ECO:0007669"/>
    <property type="project" value="UniProtKB-SubCell"/>
</dbReference>
<dbReference type="InterPro" id="IPR001841">
    <property type="entry name" value="Znf_RING"/>
</dbReference>
<dbReference type="InterPro" id="IPR013083">
    <property type="entry name" value="Znf_RING/FYVE/PHD"/>
</dbReference>
<evidence type="ECO:0000256" key="15">
    <source>
        <dbReference type="SAM" id="Coils"/>
    </source>
</evidence>
<evidence type="ECO:0000256" key="5">
    <source>
        <dbReference type="ARBA" id="ARBA00022763"/>
    </source>
</evidence>
<dbReference type="InterPro" id="IPR034725">
    <property type="entry name" value="RNF168"/>
</dbReference>
<feature type="region of interest" description="Disordered" evidence="16">
    <location>
        <begin position="511"/>
        <end position="548"/>
    </location>
</feature>
<dbReference type="Pfam" id="PF13920">
    <property type="entry name" value="zf-C3HC4_3"/>
    <property type="match status" value="1"/>
</dbReference>
<evidence type="ECO:0000256" key="13">
    <source>
        <dbReference type="ARBA" id="ARBA00079844"/>
    </source>
</evidence>
<comment type="pathway">
    <text evidence="14">Protein modification; protein ubiquitination.</text>
</comment>
<dbReference type="CDD" id="cd16550">
    <property type="entry name" value="RING-HC_RNF168"/>
    <property type="match status" value="1"/>
</dbReference>
<dbReference type="RefSeq" id="XP_030072425.1">
    <property type="nucleotide sequence ID" value="XM_030216565.1"/>
</dbReference>
<feature type="domain" description="RING-type" evidence="17">
    <location>
        <begin position="16"/>
        <end position="55"/>
    </location>
</feature>
<feature type="compositionally biased region" description="Polar residues" evidence="16">
    <location>
        <begin position="561"/>
        <end position="578"/>
    </location>
</feature>
<dbReference type="GO" id="GO:0031491">
    <property type="term" value="F:nucleosome binding"/>
    <property type="evidence" value="ECO:0007669"/>
    <property type="project" value="TreeGrafter"/>
</dbReference>
<dbReference type="InterPro" id="IPR051657">
    <property type="entry name" value="RNF168/RNF169_E3_ubiq-ligase"/>
</dbReference>
<dbReference type="FunFam" id="3.30.40.10:FF:000466">
    <property type="entry name" value="E3 ubiquitin-protein ligase RNF168"/>
    <property type="match status" value="1"/>
</dbReference>
<dbReference type="SUPFAM" id="SSF57850">
    <property type="entry name" value="RING/U-box"/>
    <property type="match status" value="1"/>
</dbReference>
<dbReference type="FunCoup" id="A0A6P7ZAJ6">
    <property type="interactions" value="1964"/>
</dbReference>
<evidence type="ECO:0000259" key="17">
    <source>
        <dbReference type="PROSITE" id="PS50089"/>
    </source>
</evidence>
<reference evidence="19" key="1">
    <citation type="submission" date="2025-08" db="UniProtKB">
        <authorList>
            <consortium name="RefSeq"/>
        </authorList>
    </citation>
    <scope>IDENTIFICATION</scope>
</reference>
<evidence type="ECO:0000313" key="18">
    <source>
        <dbReference type="Proteomes" id="UP000515156"/>
    </source>
</evidence>
<dbReference type="GO" id="GO:0010212">
    <property type="term" value="P:response to ionizing radiation"/>
    <property type="evidence" value="ECO:0007669"/>
    <property type="project" value="UniProtKB-UniRule"/>
</dbReference>
<evidence type="ECO:0000256" key="6">
    <source>
        <dbReference type="ARBA" id="ARBA00022771"/>
    </source>
</evidence>
<dbReference type="GO" id="GO:0000151">
    <property type="term" value="C:ubiquitin ligase complex"/>
    <property type="evidence" value="ECO:0007669"/>
    <property type="project" value="UniProtKB-UniRule"/>
</dbReference>
<dbReference type="CTD" id="165918"/>
<evidence type="ECO:0000313" key="19">
    <source>
        <dbReference type="RefSeq" id="XP_030072425.1"/>
    </source>
</evidence>
<dbReference type="GO" id="GO:0016567">
    <property type="term" value="P:protein ubiquitination"/>
    <property type="evidence" value="ECO:0007669"/>
    <property type="project" value="UniProtKB-UniRule"/>
</dbReference>
<evidence type="ECO:0000256" key="12">
    <source>
        <dbReference type="ARBA" id="ARBA00077266"/>
    </source>
</evidence>
<keyword evidence="7 14" id="KW-0833">Ubl conjugation pathway</keyword>
<dbReference type="GeneID" id="115478914"/>
<feature type="compositionally biased region" description="Low complexity" evidence="16">
    <location>
        <begin position="211"/>
        <end position="222"/>
    </location>
</feature>
<name>A0A6P7ZAJ6_9AMPH</name>
<evidence type="ECO:0000256" key="10">
    <source>
        <dbReference type="ARBA" id="ARBA00023204"/>
    </source>
</evidence>
<dbReference type="Proteomes" id="UP000515156">
    <property type="component" value="Chromosome 10"/>
</dbReference>
<comment type="caution">
    <text evidence="14">Lacks conserved residue(s) required for the propagation of feature annotation.</text>
</comment>
<sequence length="625" mass="70879">MPQPNSTSLSLSDILCPICMEVLLEPVTLPCNHTLCNPCFQMTVEKSSLCCPFCRRRVSTWARYHSRNKTLVNSELWERIQREYPKECQHRANGQDSGTCRKEEIEEASTVYPVPHLSKPGELREEYEAEVNKLRAERQAQEEEQRRASEEYILKLLAEEAEEQKKVEEQQRDLKEQLRRDEELARLLCTDLNVHNEVSELSTPRRLPLLSRKAATSASKSCKSTKNKQSHPGGIQRYLFPVVQSSTSSFQLSGNEKEGTETLAPMERSFMQPTSLMWTEEEDEMPTLSPQMPSHIPAPAPSLEESFHDRPMPQLNDCSEITLFLEEQDGWMLSNSLKPRIDNKLCLAEKKGLGSFPGTTGKMGNNFSQVNCHQQVYYSETHIFPWGVPNSADDSKKKDCIRHNVEGVTRNSTGGSDGVKTFDGSATNEAPKRKCEGQCVKESSSSCSASKRRRDCMGVAEEEEERTGAIVGTNLQVQQLITVECDLNERQRQVEQDRLIALKLQKEMNKEMNQVSRGKGAPDEYCLRAKPSSSRVAQPEEESIPKRATQELKRNQKALFSQSLDENSQPPRTSSQKSPLDIKRGKKTRNCISNNFYSARRDKALQASNKQQTILDMLQKKSATH</sequence>
<proteinExistence type="inferred from homology"/>
<keyword evidence="3 14" id="KW-0808">Transferase</keyword>